<protein>
    <recommendedName>
        <fullName evidence="2">SMODS and SLOG-associating 2TM effector domain-containing protein</fullName>
    </recommendedName>
</protein>
<gene>
    <name evidence="3" type="ordered locus">CLI_0885</name>
</gene>
<keyword evidence="1" id="KW-0812">Transmembrane</keyword>
<evidence type="ECO:0000313" key="4">
    <source>
        <dbReference type="Proteomes" id="UP000002410"/>
    </source>
</evidence>
<dbReference type="KEGG" id="cbf:CLI_0885"/>
<dbReference type="InterPro" id="IPR041115">
    <property type="entry name" value="SLATT_5"/>
</dbReference>
<proteinExistence type="predicted"/>
<name>A7GBJ7_CLOBL</name>
<feature type="transmembrane region" description="Helical" evidence="1">
    <location>
        <begin position="200"/>
        <end position="220"/>
    </location>
</feature>
<dbReference type="Pfam" id="PF18160">
    <property type="entry name" value="SLATT_5"/>
    <property type="match status" value="1"/>
</dbReference>
<organism evidence="3 4">
    <name type="scientific">Clostridium botulinum (strain Langeland / NCTC 10281 / Type F)</name>
    <dbReference type="NCBI Taxonomy" id="441772"/>
    <lineage>
        <taxon>Bacteria</taxon>
        <taxon>Bacillati</taxon>
        <taxon>Bacillota</taxon>
        <taxon>Clostridia</taxon>
        <taxon>Eubacteriales</taxon>
        <taxon>Clostridiaceae</taxon>
        <taxon>Clostridium</taxon>
    </lineage>
</organism>
<sequence>MEAKLNRIIEADKNDVNKGKKLLEELRRRVDITYRTRIISADRLRNKNKEYKKLNMYYSALVTALSILSIGKDYKFLGVLSVSNIVLMFSILLSYYMFYTSEKNLQERAYKMEETFKDLDRLKNKIDIILSYYQEIEENKCKRLYQEYERILTSIENHEQMDFYIYKLNLYNKQGIKDSDKLVYKEIKLKVKMYKITKTALIIAKYVIPTVIAGMLFWGITSS</sequence>
<reference evidence="4" key="1">
    <citation type="submission" date="2007-06" db="EMBL/GenBank/DDBJ databases">
        <authorList>
            <person name="Brinkac L.M."/>
            <person name="Daugherty S."/>
            <person name="Dodson R.J."/>
            <person name="Madupu R."/>
            <person name="Brown J.L."/>
            <person name="Bruce D."/>
            <person name="Detter C."/>
            <person name="Munk C."/>
            <person name="Smith L.A."/>
            <person name="Smith T.J."/>
            <person name="White O."/>
            <person name="Brettin T.S."/>
        </authorList>
    </citation>
    <scope>NUCLEOTIDE SEQUENCE [LARGE SCALE GENOMIC DNA]</scope>
    <source>
        <strain evidence="4">Langeland / NCTC 10281 / Type F</strain>
    </source>
</reference>
<dbReference type="NCBIfam" id="NF033631">
    <property type="entry name" value="SLATT_5"/>
    <property type="match status" value="1"/>
</dbReference>
<evidence type="ECO:0000313" key="3">
    <source>
        <dbReference type="EMBL" id="ABS40761.1"/>
    </source>
</evidence>
<keyword evidence="1" id="KW-1133">Transmembrane helix</keyword>
<dbReference type="Proteomes" id="UP000002410">
    <property type="component" value="Chromosome"/>
</dbReference>
<dbReference type="HOGENOM" id="CLU_1238406_0_0_9"/>
<feature type="transmembrane region" description="Helical" evidence="1">
    <location>
        <begin position="54"/>
        <end position="70"/>
    </location>
</feature>
<keyword evidence="1" id="KW-0472">Membrane</keyword>
<evidence type="ECO:0000256" key="1">
    <source>
        <dbReference type="SAM" id="Phobius"/>
    </source>
</evidence>
<feature type="transmembrane region" description="Helical" evidence="1">
    <location>
        <begin position="76"/>
        <end position="98"/>
    </location>
</feature>
<evidence type="ECO:0000259" key="2">
    <source>
        <dbReference type="Pfam" id="PF18160"/>
    </source>
</evidence>
<dbReference type="RefSeq" id="WP_011987741.1">
    <property type="nucleotide sequence ID" value="NC_009699.1"/>
</dbReference>
<feature type="domain" description="SMODS and SLOG-associating 2TM effector" evidence="2">
    <location>
        <begin position="20"/>
        <end position="213"/>
    </location>
</feature>
<dbReference type="AlphaFoldDB" id="A7GBJ7"/>
<accession>A7GBJ7</accession>
<dbReference type="EMBL" id="CP000728">
    <property type="protein sequence ID" value="ABS40761.1"/>
    <property type="molecule type" value="Genomic_DNA"/>
</dbReference>